<evidence type="ECO:0000313" key="2">
    <source>
        <dbReference type="EMBL" id="PRY61387.1"/>
    </source>
</evidence>
<dbReference type="GO" id="GO:0000030">
    <property type="term" value="F:mannosyltransferase activity"/>
    <property type="evidence" value="ECO:0007669"/>
    <property type="project" value="TreeGrafter"/>
</dbReference>
<accession>A0A2T0UU67</accession>
<gene>
    <name evidence="2" type="ORF">B0H98_1129</name>
</gene>
<dbReference type="GO" id="GO:0016020">
    <property type="term" value="C:membrane"/>
    <property type="evidence" value="ECO:0007669"/>
    <property type="project" value="GOC"/>
</dbReference>
<dbReference type="AlphaFoldDB" id="A0A2T0UU67"/>
<proteinExistence type="predicted"/>
<dbReference type="InterPro" id="IPR051706">
    <property type="entry name" value="Glycosyltransferase_domain"/>
</dbReference>
<evidence type="ECO:0000256" key="1">
    <source>
        <dbReference type="ARBA" id="ARBA00022679"/>
    </source>
</evidence>
<dbReference type="Gene3D" id="3.90.550.20">
    <property type="match status" value="1"/>
</dbReference>
<keyword evidence="2" id="KW-0328">Glycosyltransferase</keyword>
<dbReference type="Proteomes" id="UP000237647">
    <property type="component" value="Unassembled WGS sequence"/>
</dbReference>
<keyword evidence="3" id="KW-1185">Reference proteome</keyword>
<dbReference type="GO" id="GO:0051999">
    <property type="term" value="P:mannosyl-inositol phosphorylceramide biosynthetic process"/>
    <property type="evidence" value="ECO:0007669"/>
    <property type="project" value="TreeGrafter"/>
</dbReference>
<dbReference type="Pfam" id="PF04488">
    <property type="entry name" value="Gly_transf_sug"/>
    <property type="match status" value="1"/>
</dbReference>
<dbReference type="SUPFAM" id="SSF53448">
    <property type="entry name" value="Nucleotide-diphospho-sugar transferases"/>
    <property type="match status" value="1"/>
</dbReference>
<dbReference type="PANTHER" id="PTHR32385:SF15">
    <property type="entry name" value="INOSITOL PHOSPHOCERAMIDE MANNOSYLTRANSFERASE 1"/>
    <property type="match status" value="1"/>
</dbReference>
<dbReference type="EMBL" id="PVTK01000012">
    <property type="protein sequence ID" value="PRY61387.1"/>
    <property type="molecule type" value="Genomic_DNA"/>
</dbReference>
<reference evidence="2 3" key="1">
    <citation type="submission" date="2018-03" db="EMBL/GenBank/DDBJ databases">
        <title>Genomic Encyclopedia of Type Strains, Phase III (KMG-III): the genomes of soil and plant-associated and newly described type strains.</title>
        <authorList>
            <person name="Whitman W."/>
        </authorList>
    </citation>
    <scope>NUCLEOTIDE SEQUENCE [LARGE SCALE GENOMIC DNA]</scope>
    <source>
        <strain evidence="2 3">CGMCC 1.12152</strain>
    </source>
</reference>
<dbReference type="InterPro" id="IPR007577">
    <property type="entry name" value="GlycoTrfase_DXD_sugar-bd_CS"/>
</dbReference>
<comment type="caution">
    <text evidence="2">The sequence shown here is derived from an EMBL/GenBank/DDBJ whole genome shotgun (WGS) entry which is preliminary data.</text>
</comment>
<dbReference type="PANTHER" id="PTHR32385">
    <property type="entry name" value="MANNOSYL PHOSPHORYLINOSITOL CERAMIDE SYNTHASE"/>
    <property type="match status" value="1"/>
</dbReference>
<dbReference type="OrthoDB" id="277808at2"/>
<organism evidence="2 3">
    <name type="scientific">Vreelandella songnenensis</name>
    <dbReference type="NCBI Taxonomy" id="1176243"/>
    <lineage>
        <taxon>Bacteria</taxon>
        <taxon>Pseudomonadati</taxon>
        <taxon>Pseudomonadota</taxon>
        <taxon>Gammaproteobacteria</taxon>
        <taxon>Oceanospirillales</taxon>
        <taxon>Halomonadaceae</taxon>
        <taxon>Vreelandella</taxon>
    </lineage>
</organism>
<dbReference type="RefSeq" id="WP_106375982.1">
    <property type="nucleotide sequence ID" value="NZ_PVTK01000012.1"/>
</dbReference>
<evidence type="ECO:0000313" key="3">
    <source>
        <dbReference type="Proteomes" id="UP000237647"/>
    </source>
</evidence>
<protein>
    <submittedName>
        <fullName evidence="2">Mannosyltransferase OCH1-like enzyme</fullName>
    </submittedName>
</protein>
<keyword evidence="1 2" id="KW-0808">Transferase</keyword>
<dbReference type="InterPro" id="IPR029044">
    <property type="entry name" value="Nucleotide-diphossugar_trans"/>
</dbReference>
<sequence>MHGFKNVIIVVVSRLIKLAANVTKLLSYVFHFVLPNKRFTLPERASPWLSPKGKAAIPRTLWQTNFTDQVTLPVYLNYLFNRLMAPRFEYRFMVTQARRQFIAENCEDEVLACYDRLQIGAAQADLWRLIVLHQKGGVYLDIDAHAIWPLASILGKRREELYVITRLKQFSNYFIASKPHNPNLAALIQQVCANIEANELTNVFDITGPGVFNQVLDIESVPGVSYRHACNQGSFTNEHFQYIDKPAGKWTKEQEKVAVIAPDHIAKNN</sequence>
<name>A0A2T0UU67_9GAMM</name>